<proteinExistence type="predicted"/>
<sequence length="94" mass="10335">MDDNFEAYANRVRADHYLHWFAVIAAAVWAGTLYGWMAGAGVLIGLLVAISVSNTIILARSGSFRATRISRWAWVLIVFLAIMISSAEVHSVQP</sequence>
<protein>
    <submittedName>
        <fullName evidence="2">Uncharacterized protein</fullName>
    </submittedName>
</protein>
<keyword evidence="1" id="KW-1133">Transmembrane helix</keyword>
<keyword evidence="1" id="KW-0812">Transmembrane</keyword>
<evidence type="ECO:0000313" key="2">
    <source>
        <dbReference type="EMBL" id="KEO93268.1"/>
    </source>
</evidence>
<feature type="transmembrane region" description="Helical" evidence="1">
    <location>
        <begin position="72"/>
        <end position="92"/>
    </location>
</feature>
<feature type="transmembrane region" description="Helical" evidence="1">
    <location>
        <begin position="17"/>
        <end position="36"/>
    </location>
</feature>
<dbReference type="EMBL" id="JMIX01000006">
    <property type="protein sequence ID" value="KEO93268.1"/>
    <property type="molecule type" value="Genomic_DNA"/>
</dbReference>
<dbReference type="RefSeq" id="WP_069297544.1">
    <property type="nucleotide sequence ID" value="NZ_CP017057.1"/>
</dbReference>
<reference evidence="2 3" key="1">
    <citation type="submission" date="2014-04" db="EMBL/GenBank/DDBJ databases">
        <title>A comprehensive comparison of genomes of Erythrobacter spp. Strains.</title>
        <authorList>
            <person name="Zheng Q."/>
        </authorList>
    </citation>
    <scope>NUCLEOTIDE SEQUENCE [LARGE SCALE GENOMIC DNA]</scope>
    <source>
        <strain evidence="2 3">DSM 8509</strain>
    </source>
</reference>
<keyword evidence="1" id="KW-0472">Membrane</keyword>
<name>A0A074MN55_9SPHN</name>
<dbReference type="KEGG" id="elq:Ga0102493_11354"/>
<dbReference type="AlphaFoldDB" id="A0A074MN55"/>
<dbReference type="OrthoDB" id="9912212at2"/>
<dbReference type="Proteomes" id="UP000027866">
    <property type="component" value="Unassembled WGS sequence"/>
</dbReference>
<keyword evidence="3" id="KW-1185">Reference proteome</keyword>
<feature type="transmembrane region" description="Helical" evidence="1">
    <location>
        <begin position="42"/>
        <end position="60"/>
    </location>
</feature>
<evidence type="ECO:0000313" key="3">
    <source>
        <dbReference type="Proteomes" id="UP000027866"/>
    </source>
</evidence>
<accession>A0A074MN55</accession>
<evidence type="ECO:0000256" key="1">
    <source>
        <dbReference type="SAM" id="Phobius"/>
    </source>
</evidence>
<organism evidence="2 3">
    <name type="scientific">Erythrobacter litoralis</name>
    <dbReference type="NCBI Taxonomy" id="39960"/>
    <lineage>
        <taxon>Bacteria</taxon>
        <taxon>Pseudomonadati</taxon>
        <taxon>Pseudomonadota</taxon>
        <taxon>Alphaproteobacteria</taxon>
        <taxon>Sphingomonadales</taxon>
        <taxon>Erythrobacteraceae</taxon>
        <taxon>Erythrobacter/Porphyrobacter group</taxon>
        <taxon>Erythrobacter</taxon>
    </lineage>
</organism>
<comment type="caution">
    <text evidence="2">The sequence shown here is derived from an EMBL/GenBank/DDBJ whole genome shotgun (WGS) entry which is preliminary data.</text>
</comment>
<gene>
    <name evidence="2" type="ORF">EH32_11120</name>
</gene>